<keyword evidence="1 2" id="KW-0238">DNA-binding</keyword>
<dbReference type="GO" id="GO:0000976">
    <property type="term" value="F:transcription cis-regulatory region binding"/>
    <property type="evidence" value="ECO:0007669"/>
    <property type="project" value="TreeGrafter"/>
</dbReference>
<dbReference type="InterPro" id="IPR050109">
    <property type="entry name" value="HTH-type_TetR-like_transc_reg"/>
</dbReference>
<dbReference type="STRING" id="134849.SAMN05443668_12751"/>
<evidence type="ECO:0000313" key="5">
    <source>
        <dbReference type="EMBL" id="SHN47748.1"/>
    </source>
</evidence>
<dbReference type="SUPFAM" id="SSF46689">
    <property type="entry name" value="Homeodomain-like"/>
    <property type="match status" value="1"/>
</dbReference>
<reference evidence="5 6" key="1">
    <citation type="submission" date="2016-11" db="EMBL/GenBank/DDBJ databases">
        <authorList>
            <person name="Jaros S."/>
            <person name="Januszkiewicz K."/>
            <person name="Wedrychowicz H."/>
        </authorList>
    </citation>
    <scope>NUCLEOTIDE SEQUENCE [LARGE SCALE GENOMIC DNA]</scope>
    <source>
        <strain evidence="5 6">DSM 46144</strain>
    </source>
</reference>
<sequence>MARDGRTRLLTAALTLLDERGVVAVSAEDIRVAAGASVGSLYHHFPTGKPALVSAVLDEWLGRYRAESLAALTSASGHEAGIRAVVGHFLQWAEDHPAAARVLLRFEVDPPPERPLPATPEPDRGEGPTFLESVTTWLTTHGHPDATPTPIAVLLALWVGPAKEYTRGWLAGRSPHPPHEVAAPVADAAWQNVHRLRPAEGGPR</sequence>
<protein>
    <submittedName>
        <fullName evidence="5">Transcriptional regulator, TetR family</fullName>
    </submittedName>
</protein>
<evidence type="ECO:0000256" key="1">
    <source>
        <dbReference type="ARBA" id="ARBA00023125"/>
    </source>
</evidence>
<organism evidence="5 6">
    <name type="scientific">Cryptosporangium aurantiacum</name>
    <dbReference type="NCBI Taxonomy" id="134849"/>
    <lineage>
        <taxon>Bacteria</taxon>
        <taxon>Bacillati</taxon>
        <taxon>Actinomycetota</taxon>
        <taxon>Actinomycetes</taxon>
        <taxon>Cryptosporangiales</taxon>
        <taxon>Cryptosporangiaceae</taxon>
        <taxon>Cryptosporangium</taxon>
    </lineage>
</organism>
<dbReference type="InterPro" id="IPR001647">
    <property type="entry name" value="HTH_TetR"/>
</dbReference>
<dbReference type="GO" id="GO:0003700">
    <property type="term" value="F:DNA-binding transcription factor activity"/>
    <property type="evidence" value="ECO:0007669"/>
    <property type="project" value="TreeGrafter"/>
</dbReference>
<keyword evidence="6" id="KW-1185">Reference proteome</keyword>
<name>A0A1M7RNW1_9ACTN</name>
<dbReference type="OrthoDB" id="3687980at2"/>
<feature type="DNA-binding region" description="H-T-H motif" evidence="2">
    <location>
        <begin position="26"/>
        <end position="45"/>
    </location>
</feature>
<evidence type="ECO:0000256" key="2">
    <source>
        <dbReference type="PROSITE-ProRule" id="PRU00335"/>
    </source>
</evidence>
<dbReference type="AlphaFoldDB" id="A0A1M7RNW1"/>
<feature type="region of interest" description="Disordered" evidence="3">
    <location>
        <begin position="109"/>
        <end position="128"/>
    </location>
</feature>
<dbReference type="RefSeq" id="WP_073265899.1">
    <property type="nucleotide sequence ID" value="NZ_FRCS01000027.1"/>
</dbReference>
<dbReference type="PANTHER" id="PTHR30055:SF160">
    <property type="entry name" value="TRANSCRIPTIONAL REGULATORY PROTEIN (PROBABLY ASNC-FAMILY)-RELATED"/>
    <property type="match status" value="1"/>
</dbReference>
<dbReference type="SUPFAM" id="SSF48498">
    <property type="entry name" value="Tetracyclin repressor-like, C-terminal domain"/>
    <property type="match status" value="1"/>
</dbReference>
<accession>A0A1M7RNW1</accession>
<dbReference type="EMBL" id="FRCS01000027">
    <property type="protein sequence ID" value="SHN47748.1"/>
    <property type="molecule type" value="Genomic_DNA"/>
</dbReference>
<dbReference type="Proteomes" id="UP000184440">
    <property type="component" value="Unassembled WGS sequence"/>
</dbReference>
<dbReference type="PRINTS" id="PR00455">
    <property type="entry name" value="HTHTETR"/>
</dbReference>
<dbReference type="InterPro" id="IPR009057">
    <property type="entry name" value="Homeodomain-like_sf"/>
</dbReference>
<dbReference type="InterPro" id="IPR036271">
    <property type="entry name" value="Tet_transcr_reg_TetR-rel_C_sf"/>
</dbReference>
<feature type="domain" description="HTH tetR-type" evidence="4">
    <location>
        <begin position="3"/>
        <end position="63"/>
    </location>
</feature>
<evidence type="ECO:0000256" key="3">
    <source>
        <dbReference type="SAM" id="MobiDB-lite"/>
    </source>
</evidence>
<dbReference type="PANTHER" id="PTHR30055">
    <property type="entry name" value="HTH-TYPE TRANSCRIPTIONAL REGULATOR RUTR"/>
    <property type="match status" value="1"/>
</dbReference>
<evidence type="ECO:0000313" key="6">
    <source>
        <dbReference type="Proteomes" id="UP000184440"/>
    </source>
</evidence>
<dbReference type="Pfam" id="PF00440">
    <property type="entry name" value="TetR_N"/>
    <property type="match status" value="1"/>
</dbReference>
<gene>
    <name evidence="5" type="ORF">SAMN05443668_12751</name>
</gene>
<proteinExistence type="predicted"/>
<dbReference type="PROSITE" id="PS50977">
    <property type="entry name" value="HTH_TETR_2"/>
    <property type="match status" value="1"/>
</dbReference>
<evidence type="ECO:0000259" key="4">
    <source>
        <dbReference type="PROSITE" id="PS50977"/>
    </source>
</evidence>
<dbReference type="Gene3D" id="1.10.357.10">
    <property type="entry name" value="Tetracycline Repressor, domain 2"/>
    <property type="match status" value="1"/>
</dbReference>